<organism evidence="1 2">
    <name type="scientific">Paramuricea clavata</name>
    <name type="common">Red gorgonian</name>
    <name type="synonym">Violescent sea-whip</name>
    <dbReference type="NCBI Taxonomy" id="317549"/>
    <lineage>
        <taxon>Eukaryota</taxon>
        <taxon>Metazoa</taxon>
        <taxon>Cnidaria</taxon>
        <taxon>Anthozoa</taxon>
        <taxon>Octocorallia</taxon>
        <taxon>Malacalcyonacea</taxon>
        <taxon>Plexauridae</taxon>
        <taxon>Paramuricea</taxon>
    </lineage>
</organism>
<evidence type="ECO:0000313" key="1">
    <source>
        <dbReference type="EMBL" id="CAB4015518.1"/>
    </source>
</evidence>
<gene>
    <name evidence="1" type="ORF">PACLA_8A044513</name>
</gene>
<dbReference type="AlphaFoldDB" id="A0A6S7K1T6"/>
<dbReference type="EMBL" id="CACRXK020008748">
    <property type="protein sequence ID" value="CAB4015518.1"/>
    <property type="molecule type" value="Genomic_DNA"/>
</dbReference>
<name>A0A6S7K1T6_PARCT</name>
<protein>
    <submittedName>
        <fullName evidence="1">Uncharacterized protein</fullName>
    </submittedName>
</protein>
<comment type="caution">
    <text evidence="1">The sequence shown here is derived from an EMBL/GenBank/DDBJ whole genome shotgun (WGS) entry which is preliminary data.</text>
</comment>
<reference evidence="1" key="1">
    <citation type="submission" date="2020-04" db="EMBL/GenBank/DDBJ databases">
        <authorList>
            <person name="Alioto T."/>
            <person name="Alioto T."/>
            <person name="Gomez Garrido J."/>
        </authorList>
    </citation>
    <scope>NUCLEOTIDE SEQUENCE</scope>
    <source>
        <strain evidence="1">A484AB</strain>
    </source>
</reference>
<dbReference type="OrthoDB" id="10027367at2759"/>
<accession>A0A6S7K1T6</accession>
<dbReference type="Gene3D" id="3.60.10.10">
    <property type="entry name" value="Endonuclease/exonuclease/phosphatase"/>
    <property type="match status" value="1"/>
</dbReference>
<feature type="non-terminal residue" evidence="1">
    <location>
        <position position="198"/>
    </location>
</feature>
<dbReference type="Proteomes" id="UP001152795">
    <property type="component" value="Unassembled WGS sequence"/>
</dbReference>
<evidence type="ECO:0000313" key="2">
    <source>
        <dbReference type="Proteomes" id="UP001152795"/>
    </source>
</evidence>
<sequence>MSRAPLMYQVFALVLLSFCIYKKQFIQSDGISITILEEDEGMVKENYIFSTIWSYNRSSECFVYQSTRRSMYVLLLLICGDIEACPGPLNAQLHDFIQLRGIKNFHQNVCGLFTKFHSLEELFDRHENIDILALSATHIVNGQFNDNEDLYKIPGYMLVKSNRKVGKGGGVAIYILRNALSGEEGKILRMIASKACGL</sequence>
<dbReference type="InterPro" id="IPR036691">
    <property type="entry name" value="Endo/exonu/phosph_ase_sf"/>
</dbReference>
<proteinExistence type="predicted"/>
<keyword evidence="2" id="KW-1185">Reference proteome</keyword>